<gene>
    <name evidence="2" type="primary">Necator_chrX.g25092</name>
    <name evidence="2" type="ORF">RB195_024926</name>
</gene>
<proteinExistence type="predicted"/>
<organism evidence="2 3">
    <name type="scientific">Necator americanus</name>
    <name type="common">Human hookworm</name>
    <dbReference type="NCBI Taxonomy" id="51031"/>
    <lineage>
        <taxon>Eukaryota</taxon>
        <taxon>Metazoa</taxon>
        <taxon>Ecdysozoa</taxon>
        <taxon>Nematoda</taxon>
        <taxon>Chromadorea</taxon>
        <taxon>Rhabditida</taxon>
        <taxon>Rhabditina</taxon>
        <taxon>Rhabditomorpha</taxon>
        <taxon>Strongyloidea</taxon>
        <taxon>Ancylostomatidae</taxon>
        <taxon>Bunostominae</taxon>
        <taxon>Necator</taxon>
    </lineage>
</organism>
<evidence type="ECO:0000256" key="1">
    <source>
        <dbReference type="SAM" id="MobiDB-lite"/>
    </source>
</evidence>
<accession>A0ABR1EQ76</accession>
<comment type="caution">
    <text evidence="2">The sequence shown here is derived from an EMBL/GenBank/DDBJ whole genome shotgun (WGS) entry which is preliminary data.</text>
</comment>
<reference evidence="2 3" key="1">
    <citation type="submission" date="2023-08" db="EMBL/GenBank/DDBJ databases">
        <title>A Necator americanus chromosomal reference genome.</title>
        <authorList>
            <person name="Ilik V."/>
            <person name="Petrzelkova K.J."/>
            <person name="Pardy F."/>
            <person name="Fuh T."/>
            <person name="Niatou-Singa F.S."/>
            <person name="Gouil Q."/>
            <person name="Baker L."/>
            <person name="Ritchie M.E."/>
            <person name="Jex A.R."/>
            <person name="Gazzola D."/>
            <person name="Li H."/>
            <person name="Toshio Fujiwara R."/>
            <person name="Zhan B."/>
            <person name="Aroian R.V."/>
            <person name="Pafco B."/>
            <person name="Schwarz E.M."/>
        </authorList>
    </citation>
    <scope>NUCLEOTIDE SEQUENCE [LARGE SCALE GENOMIC DNA]</scope>
    <source>
        <strain evidence="2 3">Aroian</strain>
        <tissue evidence="2">Whole animal</tissue>
    </source>
</reference>
<keyword evidence="3" id="KW-1185">Reference proteome</keyword>
<evidence type="ECO:0000313" key="2">
    <source>
        <dbReference type="EMBL" id="KAK6764784.1"/>
    </source>
</evidence>
<sequence>MVAKLRGASPGDRLPVSAEPGLTYGILVSRTSVPPKAYNQVTGRSKGGGLESPPRNMLHMSTPGERKTLQKTHEARALQPAHWLDNLRRSRSNIKLKKKDEAFYIHLEKFYWEDHAFYKVIIGDFDGFYKVLPDGCRCFAKVLYGIGPRPPRKIFRHKERRESHKLRERNPGTIINWDLSATLAGFWEDFTMGNIDEEYDRLVEELHDCTKKTEF</sequence>
<protein>
    <submittedName>
        <fullName evidence="2">Uncharacterized protein</fullName>
    </submittedName>
</protein>
<dbReference type="EMBL" id="JAVFWL010000006">
    <property type="protein sequence ID" value="KAK6764784.1"/>
    <property type="molecule type" value="Genomic_DNA"/>
</dbReference>
<feature type="region of interest" description="Disordered" evidence="1">
    <location>
        <begin position="37"/>
        <end position="56"/>
    </location>
</feature>
<dbReference type="Proteomes" id="UP001303046">
    <property type="component" value="Unassembled WGS sequence"/>
</dbReference>
<name>A0ABR1EQ76_NECAM</name>
<evidence type="ECO:0000313" key="3">
    <source>
        <dbReference type="Proteomes" id="UP001303046"/>
    </source>
</evidence>